<dbReference type="PATRIC" id="fig|317.243.peg.5493"/>
<dbReference type="GO" id="GO:0016787">
    <property type="term" value="F:hydrolase activity"/>
    <property type="evidence" value="ECO:0007669"/>
    <property type="project" value="UniProtKB-KW"/>
</dbReference>
<dbReference type="AlphaFoldDB" id="A0A1C7Z0H9"/>
<evidence type="ECO:0000313" key="4">
    <source>
        <dbReference type="EMBL" id="OCR22670.1"/>
    </source>
</evidence>
<dbReference type="OrthoDB" id="9784774at2"/>
<dbReference type="PRINTS" id="PR00332">
    <property type="entry name" value="HISTRIAD"/>
</dbReference>
<evidence type="ECO:0000313" key="5">
    <source>
        <dbReference type="Proteomes" id="UP000093104"/>
    </source>
</evidence>
<evidence type="ECO:0000259" key="3">
    <source>
        <dbReference type="PROSITE" id="PS51084"/>
    </source>
</evidence>
<comment type="caution">
    <text evidence="2">Lacks conserved residue(s) required for the propagation of feature annotation.</text>
</comment>
<gene>
    <name evidence="4" type="ORF">AFK24_23145</name>
</gene>
<dbReference type="PANTHER" id="PTHR46648:SF1">
    <property type="entry name" value="ADENOSINE 5'-MONOPHOSPHORAMIDASE HNT1"/>
    <property type="match status" value="1"/>
</dbReference>
<sequence length="157" mass="17549">MHKEGCIFCAIVQREAPSHIFWEDDKYVAFLSIFPNTVGATVVIPKKHYSSYAFDQDDVVLAELVVASKKVARILDGTLADVGRTAMVFEGYGVDHLHAKLFPMHGTGNHSEFKKISSSVDKFFDHYEGYISSHDWRRADDEQLAALALELSTASHS</sequence>
<protein>
    <submittedName>
        <fullName evidence="4">Diadenosine tetraphosphate hydrolase</fullName>
    </submittedName>
</protein>
<dbReference type="Gene3D" id="3.30.428.10">
    <property type="entry name" value="HIT-like"/>
    <property type="match status" value="1"/>
</dbReference>
<dbReference type="RefSeq" id="WP_065835441.1">
    <property type="nucleotide sequence ID" value="NZ_LGSI01000067.1"/>
</dbReference>
<dbReference type="PANTHER" id="PTHR46648">
    <property type="entry name" value="HIT FAMILY PROTEIN 1"/>
    <property type="match status" value="1"/>
</dbReference>
<comment type="caution">
    <text evidence="4">The sequence shown here is derived from an EMBL/GenBank/DDBJ whole genome shotgun (WGS) entry which is preliminary data.</text>
</comment>
<feature type="domain" description="HIT" evidence="3">
    <location>
        <begin position="7"/>
        <end position="112"/>
    </location>
</feature>
<dbReference type="InterPro" id="IPR001310">
    <property type="entry name" value="Histidine_triad_HIT"/>
</dbReference>
<dbReference type="SUPFAM" id="SSF54197">
    <property type="entry name" value="HIT-like"/>
    <property type="match status" value="1"/>
</dbReference>
<reference evidence="4 5" key="1">
    <citation type="submission" date="2015-07" db="EMBL/GenBank/DDBJ databases">
        <title>Draft genome sequence of a diazotrophic, plant growth-promoting rhizobacterium of the Pseudomonas syringae complex.</title>
        <authorList>
            <person name="Patten C.L."/>
            <person name="Jeong H."/>
        </authorList>
    </citation>
    <scope>NUCLEOTIDE SEQUENCE [LARGE SCALE GENOMIC DNA]</scope>
    <source>
        <strain evidence="4 5">GR12-2</strain>
    </source>
</reference>
<dbReference type="InterPro" id="IPR011146">
    <property type="entry name" value="HIT-like"/>
</dbReference>
<keyword evidence="4" id="KW-0378">Hydrolase</keyword>
<dbReference type="InterPro" id="IPR036265">
    <property type="entry name" value="HIT-like_sf"/>
</dbReference>
<name>A0A1C7Z0H9_PSESX</name>
<evidence type="ECO:0000256" key="2">
    <source>
        <dbReference type="PROSITE-ProRule" id="PRU00464"/>
    </source>
</evidence>
<proteinExistence type="predicted"/>
<organism evidence="4 5">
    <name type="scientific">Pseudomonas syringae</name>
    <dbReference type="NCBI Taxonomy" id="317"/>
    <lineage>
        <taxon>Bacteria</taxon>
        <taxon>Pseudomonadati</taxon>
        <taxon>Pseudomonadota</taxon>
        <taxon>Gammaproteobacteria</taxon>
        <taxon>Pseudomonadales</taxon>
        <taxon>Pseudomonadaceae</taxon>
        <taxon>Pseudomonas</taxon>
    </lineage>
</organism>
<dbReference type="Pfam" id="PF01230">
    <property type="entry name" value="HIT"/>
    <property type="match status" value="1"/>
</dbReference>
<dbReference type="GO" id="GO:0009117">
    <property type="term" value="P:nucleotide metabolic process"/>
    <property type="evidence" value="ECO:0007669"/>
    <property type="project" value="TreeGrafter"/>
</dbReference>
<accession>A0A1C7Z0H9</accession>
<dbReference type="EMBL" id="LGSI01000067">
    <property type="protein sequence ID" value="OCR22670.1"/>
    <property type="molecule type" value="Genomic_DNA"/>
</dbReference>
<evidence type="ECO:0000256" key="1">
    <source>
        <dbReference type="PIRSR" id="PIRSR601310-1"/>
    </source>
</evidence>
<dbReference type="PROSITE" id="PS51084">
    <property type="entry name" value="HIT_2"/>
    <property type="match status" value="1"/>
</dbReference>
<dbReference type="Proteomes" id="UP000093104">
    <property type="component" value="Unassembled WGS sequence"/>
</dbReference>
<feature type="active site" description="Tele-AMP-histidine intermediate" evidence="1">
    <location>
        <position position="98"/>
    </location>
</feature>